<protein>
    <submittedName>
        <fullName evidence="2">Uncharacterized protein</fullName>
    </submittedName>
</protein>
<organism evidence="2 3">
    <name type="scientific">Paramagnetospirillum magneticum (strain ATCC 700264 / AMB-1)</name>
    <name type="common">Magnetospirillum magneticum</name>
    <dbReference type="NCBI Taxonomy" id="342108"/>
    <lineage>
        <taxon>Bacteria</taxon>
        <taxon>Pseudomonadati</taxon>
        <taxon>Pseudomonadota</taxon>
        <taxon>Alphaproteobacteria</taxon>
        <taxon>Rhodospirillales</taxon>
        <taxon>Magnetospirillaceae</taxon>
        <taxon>Paramagnetospirillum</taxon>
    </lineage>
</organism>
<reference evidence="2 3" key="1">
    <citation type="journal article" date="2005" name="DNA Res.">
        <title>Complete genome sequence of the facultative anaerobic magnetotactic bacterium Magnetospirillum sp. strain AMB-1.</title>
        <authorList>
            <person name="Matsunaga T."/>
            <person name="Okamura Y."/>
            <person name="Fukuda Y."/>
            <person name="Wahyudi A.T."/>
            <person name="Murase Y."/>
            <person name="Takeyama H."/>
        </authorList>
    </citation>
    <scope>NUCLEOTIDE SEQUENCE [LARGE SCALE GENOMIC DNA]</scope>
    <source>
        <strain evidence="3">ATCC 700264 / AMB-1</strain>
    </source>
</reference>
<feature type="compositionally biased region" description="Basic residues" evidence="1">
    <location>
        <begin position="1"/>
        <end position="12"/>
    </location>
</feature>
<dbReference type="HOGENOM" id="CLU_2936155_0_0_5"/>
<evidence type="ECO:0000256" key="1">
    <source>
        <dbReference type="SAM" id="MobiDB-lite"/>
    </source>
</evidence>
<evidence type="ECO:0000313" key="2">
    <source>
        <dbReference type="EMBL" id="BAE52513.1"/>
    </source>
</evidence>
<evidence type="ECO:0000313" key="3">
    <source>
        <dbReference type="Proteomes" id="UP000007058"/>
    </source>
</evidence>
<keyword evidence="3" id="KW-1185">Reference proteome</keyword>
<dbReference type="STRING" id="342108.amb3709"/>
<sequence length="60" mass="6291">METAHNLKRLWRRATPPLGPSLQEASEKAAGSSVGLFAFGEARQSLAGDSPACPHASLDT</sequence>
<dbReference type="Proteomes" id="UP000007058">
    <property type="component" value="Chromosome"/>
</dbReference>
<proteinExistence type="predicted"/>
<name>Q2W0W2_PARM1</name>
<feature type="region of interest" description="Disordered" evidence="1">
    <location>
        <begin position="1"/>
        <end position="27"/>
    </location>
</feature>
<dbReference type="KEGG" id="mag:amb3709"/>
<dbReference type="AlphaFoldDB" id="Q2W0W2"/>
<dbReference type="EMBL" id="AP007255">
    <property type="protein sequence ID" value="BAE52513.1"/>
    <property type="molecule type" value="Genomic_DNA"/>
</dbReference>
<accession>Q2W0W2</accession>
<gene>
    <name evidence="2" type="ordered locus">amb3709</name>
</gene>